<dbReference type="Gene3D" id="3.40.630.30">
    <property type="match status" value="1"/>
</dbReference>
<dbReference type="Pfam" id="PF00583">
    <property type="entry name" value="Acetyltransf_1"/>
    <property type="match status" value="1"/>
</dbReference>
<dbReference type="RefSeq" id="WP_380693781.1">
    <property type="nucleotide sequence ID" value="NZ_JBHRYR010000002.1"/>
</dbReference>
<feature type="domain" description="N-acetyltransferase" evidence="3">
    <location>
        <begin position="1"/>
        <end position="160"/>
    </location>
</feature>
<keyword evidence="1 4" id="KW-0808">Transferase</keyword>
<dbReference type="PANTHER" id="PTHR43877:SF2">
    <property type="entry name" value="AMINOALKYLPHOSPHONATE N-ACETYLTRANSFERASE-RELATED"/>
    <property type="match status" value="1"/>
</dbReference>
<dbReference type="PROSITE" id="PS51186">
    <property type="entry name" value="GNAT"/>
    <property type="match status" value="1"/>
</dbReference>
<evidence type="ECO:0000313" key="4">
    <source>
        <dbReference type="EMBL" id="MFC3852067.1"/>
    </source>
</evidence>
<proteinExistence type="predicted"/>
<dbReference type="PANTHER" id="PTHR43877">
    <property type="entry name" value="AMINOALKYLPHOSPHONATE N-ACETYLTRANSFERASE-RELATED-RELATED"/>
    <property type="match status" value="1"/>
</dbReference>
<protein>
    <submittedName>
        <fullName evidence="4">GNAT family N-acetyltransferase</fullName>
        <ecNumber evidence="4">2.3.1.-</ecNumber>
    </submittedName>
</protein>
<dbReference type="CDD" id="cd04301">
    <property type="entry name" value="NAT_SF"/>
    <property type="match status" value="1"/>
</dbReference>
<organism evidence="4 5">
    <name type="scientific">Saccharospirillum mangrovi</name>
    <dbReference type="NCBI Taxonomy" id="2161747"/>
    <lineage>
        <taxon>Bacteria</taxon>
        <taxon>Pseudomonadati</taxon>
        <taxon>Pseudomonadota</taxon>
        <taxon>Gammaproteobacteria</taxon>
        <taxon>Oceanospirillales</taxon>
        <taxon>Saccharospirillaceae</taxon>
        <taxon>Saccharospirillum</taxon>
    </lineage>
</organism>
<dbReference type="EMBL" id="JBHRYR010000002">
    <property type="protein sequence ID" value="MFC3852067.1"/>
    <property type="molecule type" value="Genomic_DNA"/>
</dbReference>
<evidence type="ECO:0000256" key="1">
    <source>
        <dbReference type="ARBA" id="ARBA00022679"/>
    </source>
</evidence>
<dbReference type="GO" id="GO:0016746">
    <property type="term" value="F:acyltransferase activity"/>
    <property type="evidence" value="ECO:0007669"/>
    <property type="project" value="UniProtKB-KW"/>
</dbReference>
<comment type="caution">
    <text evidence="4">The sequence shown here is derived from an EMBL/GenBank/DDBJ whole genome shotgun (WGS) entry which is preliminary data.</text>
</comment>
<dbReference type="InterPro" id="IPR050832">
    <property type="entry name" value="Bact_Acetyltransf"/>
</dbReference>
<sequence length="160" mass="17441">MIYAQRADLENPRHAQAVVELLNGYAIDPMGGGEPLSAFTQANLVNELRSRPTAHIVLGFVDNEPAGLVNCFEGFSTFACKPLLNIHDVTVASQHRGKGLSSVMLDKVEEIARELGCCKLTLEVLEGNTIAQAAYERMGFAGYELGELSGRAMFWQKKLA</sequence>
<reference evidence="5" key="1">
    <citation type="journal article" date="2019" name="Int. J. Syst. Evol. Microbiol.">
        <title>The Global Catalogue of Microorganisms (GCM) 10K type strain sequencing project: providing services to taxonomists for standard genome sequencing and annotation.</title>
        <authorList>
            <consortium name="The Broad Institute Genomics Platform"/>
            <consortium name="The Broad Institute Genome Sequencing Center for Infectious Disease"/>
            <person name="Wu L."/>
            <person name="Ma J."/>
        </authorList>
    </citation>
    <scope>NUCLEOTIDE SEQUENCE [LARGE SCALE GENOMIC DNA]</scope>
    <source>
        <strain evidence="5">IBRC 10765</strain>
    </source>
</reference>
<dbReference type="Proteomes" id="UP001595617">
    <property type="component" value="Unassembled WGS sequence"/>
</dbReference>
<evidence type="ECO:0000256" key="2">
    <source>
        <dbReference type="ARBA" id="ARBA00023315"/>
    </source>
</evidence>
<dbReference type="SUPFAM" id="SSF55729">
    <property type="entry name" value="Acyl-CoA N-acyltransferases (Nat)"/>
    <property type="match status" value="1"/>
</dbReference>
<dbReference type="InterPro" id="IPR016181">
    <property type="entry name" value="Acyl_CoA_acyltransferase"/>
</dbReference>
<evidence type="ECO:0000259" key="3">
    <source>
        <dbReference type="PROSITE" id="PS51186"/>
    </source>
</evidence>
<dbReference type="EC" id="2.3.1.-" evidence="4"/>
<keyword evidence="5" id="KW-1185">Reference proteome</keyword>
<evidence type="ECO:0000313" key="5">
    <source>
        <dbReference type="Proteomes" id="UP001595617"/>
    </source>
</evidence>
<gene>
    <name evidence="4" type="ORF">ACFOOG_04385</name>
</gene>
<accession>A0ABV7ZY36</accession>
<keyword evidence="2 4" id="KW-0012">Acyltransferase</keyword>
<dbReference type="InterPro" id="IPR000182">
    <property type="entry name" value="GNAT_dom"/>
</dbReference>
<name>A0ABV7ZY36_9GAMM</name>